<protein>
    <recommendedName>
        <fullName evidence="6">Anti-sigma factor</fullName>
    </recommendedName>
</protein>
<evidence type="ECO:0008006" key="6">
    <source>
        <dbReference type="Google" id="ProtNLM"/>
    </source>
</evidence>
<evidence type="ECO:0000256" key="1">
    <source>
        <dbReference type="SAM" id="Phobius"/>
    </source>
</evidence>
<keyword evidence="1" id="KW-0812">Transmembrane</keyword>
<name>A0A512RNF3_9BACT</name>
<evidence type="ECO:0000259" key="3">
    <source>
        <dbReference type="Pfam" id="PF16344"/>
    </source>
</evidence>
<dbReference type="InterPro" id="IPR006860">
    <property type="entry name" value="FecR"/>
</dbReference>
<dbReference type="PIRSF" id="PIRSF018266">
    <property type="entry name" value="FecR"/>
    <property type="match status" value="1"/>
</dbReference>
<comment type="caution">
    <text evidence="4">The sequence shown here is derived from an EMBL/GenBank/DDBJ whole genome shotgun (WGS) entry which is preliminary data.</text>
</comment>
<evidence type="ECO:0000259" key="2">
    <source>
        <dbReference type="Pfam" id="PF04773"/>
    </source>
</evidence>
<keyword evidence="1" id="KW-1133">Transmembrane helix</keyword>
<feature type="domain" description="Protein FecR C-terminal" evidence="3">
    <location>
        <begin position="284"/>
        <end position="352"/>
    </location>
</feature>
<organism evidence="4 5">
    <name type="scientific">Chitinophaga cymbidii</name>
    <dbReference type="NCBI Taxonomy" id="1096750"/>
    <lineage>
        <taxon>Bacteria</taxon>
        <taxon>Pseudomonadati</taxon>
        <taxon>Bacteroidota</taxon>
        <taxon>Chitinophagia</taxon>
        <taxon>Chitinophagales</taxon>
        <taxon>Chitinophagaceae</taxon>
        <taxon>Chitinophaga</taxon>
    </lineage>
</organism>
<dbReference type="RefSeq" id="WP_146864611.1">
    <property type="nucleotide sequence ID" value="NZ_BKAU01000004.1"/>
</dbReference>
<dbReference type="PANTHER" id="PTHR30273">
    <property type="entry name" value="PERIPLASMIC SIGNAL SENSOR AND SIGMA FACTOR ACTIVATOR FECR-RELATED"/>
    <property type="match status" value="1"/>
</dbReference>
<dbReference type="GO" id="GO:0016989">
    <property type="term" value="F:sigma factor antagonist activity"/>
    <property type="evidence" value="ECO:0007669"/>
    <property type="project" value="TreeGrafter"/>
</dbReference>
<sequence>MQTHKERYLWLFSRKLSGEILEEERQELETLVRTNPQLRKEGEALQAFWGQRGGHSDDDDTRSAFEKLKARMHATDPQMWPEQDAGAGGVKWWMLMVRMAAALIFFVAAWHIMVATGLVPGKEDGLRSEYNIRGTRSHIKLADGTSVWLNSDSELKYPLRFKGNKREVYLKGEAFFDVAKDASKPFLVYTEAMTINVLGTSFNIKAYPNDSTSETTLITGEVEVALKNKSEKKIRLRPAEKLVITNGMDSVKSLVPKAEPVIIKPTYSLKEDSAIIETAWVDNKLIFQDESFDHLASRMERWYNVSIRFENTAIQQLRFTGIFTKEPLSQALEALQLTEQFNFRIADDTVIIY</sequence>
<reference evidence="4 5" key="1">
    <citation type="submission" date="2019-07" db="EMBL/GenBank/DDBJ databases">
        <title>Whole genome shotgun sequence of Chitinophaga cymbidii NBRC 109752.</title>
        <authorList>
            <person name="Hosoyama A."/>
            <person name="Uohara A."/>
            <person name="Ohji S."/>
            <person name="Ichikawa N."/>
        </authorList>
    </citation>
    <scope>NUCLEOTIDE SEQUENCE [LARGE SCALE GENOMIC DNA]</scope>
    <source>
        <strain evidence="4 5">NBRC 109752</strain>
    </source>
</reference>
<dbReference type="AlphaFoldDB" id="A0A512RNF3"/>
<accession>A0A512RNF3</accession>
<feature type="transmembrane region" description="Helical" evidence="1">
    <location>
        <begin position="100"/>
        <end position="119"/>
    </location>
</feature>
<keyword evidence="1" id="KW-0472">Membrane</keyword>
<evidence type="ECO:0000313" key="4">
    <source>
        <dbReference type="EMBL" id="GEP97236.1"/>
    </source>
</evidence>
<gene>
    <name evidence="4" type="ORF">CCY01nite_34960</name>
</gene>
<dbReference type="Pfam" id="PF04773">
    <property type="entry name" value="FecR"/>
    <property type="match status" value="1"/>
</dbReference>
<dbReference type="PANTHER" id="PTHR30273:SF2">
    <property type="entry name" value="PROTEIN FECR"/>
    <property type="match status" value="1"/>
</dbReference>
<feature type="domain" description="FecR protein" evidence="2">
    <location>
        <begin position="134"/>
        <end position="223"/>
    </location>
</feature>
<dbReference type="EMBL" id="BKAU01000004">
    <property type="protein sequence ID" value="GEP97236.1"/>
    <property type="molecule type" value="Genomic_DNA"/>
</dbReference>
<keyword evidence="5" id="KW-1185">Reference proteome</keyword>
<proteinExistence type="predicted"/>
<dbReference type="InterPro" id="IPR032508">
    <property type="entry name" value="FecR_C"/>
</dbReference>
<dbReference type="FunFam" id="2.60.120.1440:FF:000001">
    <property type="entry name" value="Putative anti-sigma factor"/>
    <property type="match status" value="1"/>
</dbReference>
<dbReference type="Gene3D" id="2.60.120.1440">
    <property type="match status" value="1"/>
</dbReference>
<dbReference type="Pfam" id="PF16344">
    <property type="entry name" value="FecR_C"/>
    <property type="match status" value="1"/>
</dbReference>
<dbReference type="InterPro" id="IPR012373">
    <property type="entry name" value="Ferrdict_sens_TM"/>
</dbReference>
<evidence type="ECO:0000313" key="5">
    <source>
        <dbReference type="Proteomes" id="UP000321436"/>
    </source>
</evidence>
<dbReference type="Proteomes" id="UP000321436">
    <property type="component" value="Unassembled WGS sequence"/>
</dbReference>
<dbReference type="Gene3D" id="3.55.50.30">
    <property type="match status" value="1"/>
</dbReference>
<dbReference type="OrthoDB" id="1523735at2"/>